<dbReference type="InterPro" id="IPR015943">
    <property type="entry name" value="WD40/YVTN_repeat-like_dom_sf"/>
</dbReference>
<dbReference type="GO" id="GO:0043130">
    <property type="term" value="F:ubiquitin binding"/>
    <property type="evidence" value="ECO:0007669"/>
    <property type="project" value="TreeGrafter"/>
</dbReference>
<dbReference type="Gene3D" id="2.130.10.10">
    <property type="entry name" value="YVTN repeat-like/Quinoprotein amine dehydrogenase"/>
    <property type="match status" value="2"/>
</dbReference>
<dbReference type="PANTHER" id="PTHR19849:SF0">
    <property type="entry name" value="PHOSPHOLIPASE A-2-ACTIVATING PROTEIN"/>
    <property type="match status" value="1"/>
</dbReference>
<dbReference type="OrthoDB" id="269774at2"/>
<evidence type="ECO:0000256" key="2">
    <source>
        <dbReference type="ARBA" id="ARBA00022490"/>
    </source>
</evidence>
<keyword evidence="5" id="KW-0223">Dioxygenase</keyword>
<protein>
    <submittedName>
        <fullName evidence="8">WD domain-containing protein, G-beta repeat-containing protein</fullName>
    </submittedName>
</protein>
<evidence type="ECO:0000256" key="4">
    <source>
        <dbReference type="ARBA" id="ARBA00022737"/>
    </source>
</evidence>
<dbReference type="GO" id="GO:0031418">
    <property type="term" value="F:L-ascorbic acid binding"/>
    <property type="evidence" value="ECO:0007669"/>
    <property type="project" value="InterPro"/>
</dbReference>
<accession>A0A1M6B6E3</accession>
<name>A0A1M6B6E3_9FLAO</name>
<dbReference type="Proteomes" id="UP000184432">
    <property type="component" value="Unassembled WGS sequence"/>
</dbReference>
<proteinExistence type="predicted"/>
<evidence type="ECO:0000256" key="1">
    <source>
        <dbReference type="ARBA" id="ARBA00001961"/>
    </source>
</evidence>
<dbReference type="GO" id="GO:0010992">
    <property type="term" value="P:ubiquitin recycling"/>
    <property type="evidence" value="ECO:0007669"/>
    <property type="project" value="TreeGrafter"/>
</dbReference>
<dbReference type="GO" id="GO:0005737">
    <property type="term" value="C:cytoplasm"/>
    <property type="evidence" value="ECO:0007669"/>
    <property type="project" value="UniProtKB-ARBA"/>
</dbReference>
<dbReference type="STRING" id="570521.SAMN04488508_101646"/>
<dbReference type="InterPro" id="IPR001680">
    <property type="entry name" value="WD40_rpt"/>
</dbReference>
<dbReference type="InterPro" id="IPR036322">
    <property type="entry name" value="WD40_repeat_dom_sf"/>
</dbReference>
<reference evidence="9" key="1">
    <citation type="submission" date="2016-11" db="EMBL/GenBank/DDBJ databases">
        <authorList>
            <person name="Varghese N."/>
            <person name="Submissions S."/>
        </authorList>
    </citation>
    <scope>NUCLEOTIDE SEQUENCE [LARGE SCALE GENOMIC DNA]</scope>
    <source>
        <strain evidence="9">DSM 22623</strain>
    </source>
</reference>
<dbReference type="Pfam" id="PF00400">
    <property type="entry name" value="WD40"/>
    <property type="match status" value="1"/>
</dbReference>
<evidence type="ECO:0000313" key="9">
    <source>
        <dbReference type="Proteomes" id="UP000184432"/>
    </source>
</evidence>
<gene>
    <name evidence="8" type="ORF">SAMN04488508_101646</name>
</gene>
<dbReference type="SMART" id="SM00702">
    <property type="entry name" value="P4Hc"/>
    <property type="match status" value="1"/>
</dbReference>
<dbReference type="InterPro" id="IPR044862">
    <property type="entry name" value="Pro_4_hyd_alph_FE2OG_OXY"/>
</dbReference>
<dbReference type="RefSeq" id="WP_073313812.1">
    <property type="nucleotide sequence ID" value="NZ_FQYP01000001.1"/>
</dbReference>
<comment type="cofactor">
    <cofactor evidence="1">
        <name>L-ascorbate</name>
        <dbReference type="ChEBI" id="CHEBI:38290"/>
    </cofactor>
</comment>
<dbReference type="GO" id="GO:0016705">
    <property type="term" value="F:oxidoreductase activity, acting on paired donors, with incorporation or reduction of molecular oxygen"/>
    <property type="evidence" value="ECO:0007669"/>
    <property type="project" value="InterPro"/>
</dbReference>
<keyword evidence="6" id="KW-0560">Oxidoreductase</keyword>
<dbReference type="GO" id="GO:0051213">
    <property type="term" value="F:dioxygenase activity"/>
    <property type="evidence" value="ECO:0007669"/>
    <property type="project" value="UniProtKB-KW"/>
</dbReference>
<keyword evidence="3" id="KW-0853">WD repeat</keyword>
<evidence type="ECO:0000313" key="8">
    <source>
        <dbReference type="EMBL" id="SHI44148.1"/>
    </source>
</evidence>
<dbReference type="SUPFAM" id="SSF51197">
    <property type="entry name" value="Clavaminate synthase-like"/>
    <property type="match status" value="1"/>
</dbReference>
<evidence type="ECO:0000256" key="3">
    <source>
        <dbReference type="ARBA" id="ARBA00022574"/>
    </source>
</evidence>
<evidence type="ECO:0000256" key="5">
    <source>
        <dbReference type="ARBA" id="ARBA00022964"/>
    </source>
</evidence>
<dbReference type="SUPFAM" id="SSF50978">
    <property type="entry name" value="WD40 repeat-like"/>
    <property type="match status" value="1"/>
</dbReference>
<dbReference type="GO" id="GO:0005506">
    <property type="term" value="F:iron ion binding"/>
    <property type="evidence" value="ECO:0007669"/>
    <property type="project" value="InterPro"/>
</dbReference>
<dbReference type="SMART" id="SM00320">
    <property type="entry name" value="WD40"/>
    <property type="match status" value="5"/>
</dbReference>
<dbReference type="InterPro" id="IPR006620">
    <property type="entry name" value="Pro_4_hyd_alph"/>
</dbReference>
<sequence>MHATTKINDLTLIEIEDFLSDIDVDNILNSRIQKFEKAISHYPNYYRNNDRLVENNNVLSDYLFEKLTQRQILDLKGQITGVNEKIRFCRYQKDQLFSRHQDGVYYPNSNHESKFTFLLYLNDNSCFKAGATEFYTSKNAQFPVKTIVPKKGKLVIFDHQIWHTGARVIKGNKYILRSDVMVQSNAASTNHQGYIWNLLQLNDNQFLSGGRDTKIKHWNTNLELLNTIEIHSKSVIKMISLCQMHEFVSCSRDFTVKKWHLSGEVLAVTHLDEMILNITNFKDELIIAVGTSGKMYVLDTNLQIIETIPVHHHWVWGLSIVGNNAISCCENGNICITNIYSRKTKCLYTHDQPLFCINTEKRNVILAGAKDGTLIELSLETKKIIKTKVHSDIIRSIVYYNQHIISCGESNKIISFDEKTKETTEVFGAKNFLQDIKLINGFVYVAGYDGIITKLKIDPKPPF</sequence>
<keyword evidence="4" id="KW-0677">Repeat</keyword>
<evidence type="ECO:0000259" key="7">
    <source>
        <dbReference type="SMART" id="SM00702"/>
    </source>
</evidence>
<dbReference type="PANTHER" id="PTHR19849">
    <property type="entry name" value="PHOSPHOLIPASE A-2-ACTIVATING PROTEIN"/>
    <property type="match status" value="1"/>
</dbReference>
<feature type="domain" description="Prolyl 4-hydroxylase alpha subunit" evidence="7">
    <location>
        <begin position="10"/>
        <end position="181"/>
    </location>
</feature>
<evidence type="ECO:0000256" key="6">
    <source>
        <dbReference type="ARBA" id="ARBA00023002"/>
    </source>
</evidence>
<dbReference type="AlphaFoldDB" id="A0A1M6B6E3"/>
<dbReference type="Pfam" id="PF13640">
    <property type="entry name" value="2OG-FeII_Oxy_3"/>
    <property type="match status" value="1"/>
</dbReference>
<keyword evidence="9" id="KW-1185">Reference proteome</keyword>
<organism evidence="8 9">
    <name type="scientific">Aquimarina spongiae</name>
    <dbReference type="NCBI Taxonomy" id="570521"/>
    <lineage>
        <taxon>Bacteria</taxon>
        <taxon>Pseudomonadati</taxon>
        <taxon>Bacteroidota</taxon>
        <taxon>Flavobacteriia</taxon>
        <taxon>Flavobacteriales</taxon>
        <taxon>Flavobacteriaceae</taxon>
        <taxon>Aquimarina</taxon>
    </lineage>
</organism>
<dbReference type="Gene3D" id="2.60.120.620">
    <property type="entry name" value="q2cbj1_9rhob like domain"/>
    <property type="match status" value="1"/>
</dbReference>
<keyword evidence="2" id="KW-0963">Cytoplasm</keyword>
<dbReference type="EMBL" id="FQYP01000001">
    <property type="protein sequence ID" value="SHI44148.1"/>
    <property type="molecule type" value="Genomic_DNA"/>
</dbReference>
<dbReference type="GO" id="GO:0043161">
    <property type="term" value="P:proteasome-mediated ubiquitin-dependent protein catabolic process"/>
    <property type="evidence" value="ECO:0007669"/>
    <property type="project" value="TreeGrafter"/>
</dbReference>